<proteinExistence type="predicted"/>
<comment type="caution">
    <text evidence="2">The sequence shown here is derived from an EMBL/GenBank/DDBJ whole genome shotgun (WGS) entry which is preliminary data.</text>
</comment>
<organism evidence="2 3">
    <name type="scientific">Steinernema hermaphroditum</name>
    <dbReference type="NCBI Taxonomy" id="289476"/>
    <lineage>
        <taxon>Eukaryota</taxon>
        <taxon>Metazoa</taxon>
        <taxon>Ecdysozoa</taxon>
        <taxon>Nematoda</taxon>
        <taxon>Chromadorea</taxon>
        <taxon>Rhabditida</taxon>
        <taxon>Tylenchina</taxon>
        <taxon>Panagrolaimomorpha</taxon>
        <taxon>Strongyloidoidea</taxon>
        <taxon>Steinernematidae</taxon>
        <taxon>Steinernema</taxon>
    </lineage>
</organism>
<feature type="compositionally biased region" description="Basic and acidic residues" evidence="1">
    <location>
        <begin position="18"/>
        <end position="35"/>
    </location>
</feature>
<dbReference type="EMBL" id="JAUCMV010000005">
    <property type="protein sequence ID" value="KAK0393911.1"/>
    <property type="molecule type" value="Genomic_DNA"/>
</dbReference>
<protein>
    <submittedName>
        <fullName evidence="2">Uncharacterized protein</fullName>
    </submittedName>
</protein>
<evidence type="ECO:0000313" key="3">
    <source>
        <dbReference type="Proteomes" id="UP001175271"/>
    </source>
</evidence>
<feature type="region of interest" description="Disordered" evidence="1">
    <location>
        <begin position="1"/>
        <end position="38"/>
    </location>
</feature>
<dbReference type="AlphaFoldDB" id="A0AA39GVJ8"/>
<accession>A0AA39GVJ8</accession>
<keyword evidence="3" id="KW-1185">Reference proteome</keyword>
<feature type="compositionally biased region" description="Basic residues" evidence="1">
    <location>
        <begin position="1"/>
        <end position="17"/>
    </location>
</feature>
<reference evidence="2" key="1">
    <citation type="submission" date="2023-06" db="EMBL/GenBank/DDBJ databases">
        <title>Genomic analysis of the entomopathogenic nematode Steinernema hermaphroditum.</title>
        <authorList>
            <person name="Schwarz E.M."/>
            <person name="Heppert J.K."/>
            <person name="Baniya A."/>
            <person name="Schwartz H.T."/>
            <person name="Tan C.-H."/>
            <person name="Antoshechkin I."/>
            <person name="Sternberg P.W."/>
            <person name="Goodrich-Blair H."/>
            <person name="Dillman A.R."/>
        </authorList>
    </citation>
    <scope>NUCLEOTIDE SEQUENCE</scope>
    <source>
        <strain evidence="2">PS9179</strain>
        <tissue evidence="2">Whole animal</tissue>
    </source>
</reference>
<gene>
    <name evidence="2" type="ORF">QR680_000465</name>
</gene>
<sequence length="110" mass="11941">MSAVHVTKKSKKFRRLTARTDGDHLDSRSRDRENELQSDVAFSRDKTISADDVDGVDVVVDSPVDGTSLRTDGGDQPTEARFADALDAGELSKTGCVNPPADSIIRKHKS</sequence>
<dbReference type="Proteomes" id="UP001175271">
    <property type="component" value="Unassembled WGS sequence"/>
</dbReference>
<name>A0AA39GVJ8_9BILA</name>
<evidence type="ECO:0000313" key="2">
    <source>
        <dbReference type="EMBL" id="KAK0393911.1"/>
    </source>
</evidence>
<evidence type="ECO:0000256" key="1">
    <source>
        <dbReference type="SAM" id="MobiDB-lite"/>
    </source>
</evidence>